<name>A0A1F5NRF1_9BACT</name>
<proteinExistence type="predicted"/>
<keyword evidence="1" id="KW-1133">Transmembrane helix</keyword>
<protein>
    <submittedName>
        <fullName evidence="2">Uncharacterized protein</fullName>
    </submittedName>
</protein>
<dbReference type="STRING" id="1817822.A2826_00060"/>
<organism evidence="2 3">
    <name type="scientific">Candidatus Doudnabacteria bacterium RIFCSPHIGHO2_01_FULL_43_23</name>
    <dbReference type="NCBI Taxonomy" id="1817822"/>
    <lineage>
        <taxon>Bacteria</taxon>
        <taxon>Candidatus Doudnaibacteriota</taxon>
    </lineage>
</organism>
<accession>A0A1F5NRF1</accession>
<keyword evidence="1" id="KW-0472">Membrane</keyword>
<dbReference type="AlphaFoldDB" id="A0A1F5NRF1"/>
<sequence length="127" mass="14041">MNREKITNVVPKKLVFLVMAICLTNLWDLNQKSNSPWKFGGIVLAGYTVLLMLTVLLGQFQKLSLGKATPKMMFLLVPASWGLSYIIASVVMGSGSIPGIGVALFLTVLSLELVRLYRRGRLDAWID</sequence>
<evidence type="ECO:0000313" key="2">
    <source>
        <dbReference type="EMBL" id="OGE79930.1"/>
    </source>
</evidence>
<gene>
    <name evidence="2" type="ORF">A2826_00060</name>
</gene>
<reference evidence="2 3" key="1">
    <citation type="journal article" date="2016" name="Nat. Commun.">
        <title>Thousands of microbial genomes shed light on interconnected biogeochemical processes in an aquifer system.</title>
        <authorList>
            <person name="Anantharaman K."/>
            <person name="Brown C.T."/>
            <person name="Hug L.A."/>
            <person name="Sharon I."/>
            <person name="Castelle C.J."/>
            <person name="Probst A.J."/>
            <person name="Thomas B.C."/>
            <person name="Singh A."/>
            <person name="Wilkins M.J."/>
            <person name="Karaoz U."/>
            <person name="Brodie E.L."/>
            <person name="Williams K.H."/>
            <person name="Hubbard S.S."/>
            <person name="Banfield J.F."/>
        </authorList>
    </citation>
    <scope>NUCLEOTIDE SEQUENCE [LARGE SCALE GENOMIC DNA]</scope>
</reference>
<evidence type="ECO:0000256" key="1">
    <source>
        <dbReference type="SAM" id="Phobius"/>
    </source>
</evidence>
<dbReference type="Proteomes" id="UP000177912">
    <property type="component" value="Unassembled WGS sequence"/>
</dbReference>
<dbReference type="EMBL" id="MFEI01000043">
    <property type="protein sequence ID" value="OGE79930.1"/>
    <property type="molecule type" value="Genomic_DNA"/>
</dbReference>
<feature type="transmembrane region" description="Helical" evidence="1">
    <location>
        <begin position="39"/>
        <end position="60"/>
    </location>
</feature>
<comment type="caution">
    <text evidence="2">The sequence shown here is derived from an EMBL/GenBank/DDBJ whole genome shotgun (WGS) entry which is preliminary data.</text>
</comment>
<keyword evidence="1" id="KW-0812">Transmembrane</keyword>
<evidence type="ECO:0000313" key="3">
    <source>
        <dbReference type="Proteomes" id="UP000177912"/>
    </source>
</evidence>
<feature type="transmembrane region" description="Helical" evidence="1">
    <location>
        <begin position="97"/>
        <end position="117"/>
    </location>
</feature>